<dbReference type="Proteomes" id="UP000285326">
    <property type="component" value="Unassembled WGS sequence"/>
</dbReference>
<sequence>LTSPLKFANHPGFPLFNAICLLPGAKIWLHTATQTAERTSDWIDRTFEALLCSSDSSSLSTMSEHRSQALEVIYLDYLPKFKIKRFHGNGTQDARR</sequence>
<accession>A0A420IP07</accession>
<proteinExistence type="predicted"/>
<organism evidence="1 2">
    <name type="scientific">Golovinomyces cichoracearum</name>
    <dbReference type="NCBI Taxonomy" id="62708"/>
    <lineage>
        <taxon>Eukaryota</taxon>
        <taxon>Fungi</taxon>
        <taxon>Dikarya</taxon>
        <taxon>Ascomycota</taxon>
        <taxon>Pezizomycotina</taxon>
        <taxon>Leotiomycetes</taxon>
        <taxon>Erysiphales</taxon>
        <taxon>Erysiphaceae</taxon>
        <taxon>Golovinomyces</taxon>
    </lineage>
</organism>
<gene>
    <name evidence="1" type="ORF">GcM1_n228019</name>
</gene>
<name>A0A420IP07_9PEZI</name>
<reference evidence="1 2" key="1">
    <citation type="journal article" date="2018" name="BMC Genomics">
        <title>Comparative genome analyses reveal sequence features reflecting distinct modes of host-adaptation between dicot and monocot powdery mildew.</title>
        <authorList>
            <person name="Wu Y."/>
            <person name="Ma X."/>
            <person name="Pan Z."/>
            <person name="Kale S.D."/>
            <person name="Song Y."/>
            <person name="King H."/>
            <person name="Zhang Q."/>
            <person name="Presley C."/>
            <person name="Deng X."/>
            <person name="Wei C.I."/>
            <person name="Xiao S."/>
        </authorList>
    </citation>
    <scope>NUCLEOTIDE SEQUENCE [LARGE SCALE GENOMIC DNA]</scope>
    <source>
        <strain evidence="1">UMSG1</strain>
    </source>
</reference>
<comment type="caution">
    <text evidence="1">The sequence shown here is derived from an EMBL/GenBank/DDBJ whole genome shotgun (WGS) entry which is preliminary data.</text>
</comment>
<evidence type="ECO:0000313" key="2">
    <source>
        <dbReference type="Proteomes" id="UP000285326"/>
    </source>
</evidence>
<feature type="non-terminal residue" evidence="1">
    <location>
        <position position="1"/>
    </location>
</feature>
<dbReference type="AlphaFoldDB" id="A0A420IP07"/>
<evidence type="ECO:0000313" key="1">
    <source>
        <dbReference type="EMBL" id="RKF76253.1"/>
    </source>
</evidence>
<dbReference type="EMBL" id="MCBS01022874">
    <property type="protein sequence ID" value="RKF76253.1"/>
    <property type="molecule type" value="Genomic_DNA"/>
</dbReference>
<protein>
    <submittedName>
        <fullName evidence="1">Uncharacterized protein</fullName>
    </submittedName>
</protein>